<keyword evidence="1 4" id="KW-0808">Transferase</keyword>
<evidence type="ECO:0000259" key="3">
    <source>
        <dbReference type="PROSITE" id="PS51186"/>
    </source>
</evidence>
<keyword evidence="5" id="KW-1185">Reference proteome</keyword>
<dbReference type="AlphaFoldDB" id="A0A7W6C908"/>
<dbReference type="EMBL" id="JACIDV010000013">
    <property type="protein sequence ID" value="MBB3947920.1"/>
    <property type="molecule type" value="Genomic_DNA"/>
</dbReference>
<reference evidence="4 5" key="1">
    <citation type="submission" date="2020-08" db="EMBL/GenBank/DDBJ databases">
        <title>Genomic Encyclopedia of Type Strains, Phase IV (KMG-IV): sequencing the most valuable type-strain genomes for metagenomic binning, comparative biology and taxonomic classification.</title>
        <authorList>
            <person name="Goeker M."/>
        </authorList>
    </citation>
    <scope>NUCLEOTIDE SEQUENCE [LARGE SCALE GENOMIC DNA]</scope>
    <source>
        <strain evidence="4 5">DSM 26438</strain>
    </source>
</reference>
<protein>
    <submittedName>
        <fullName evidence="4">RimJ/RimL family protein N-acetyltransferase</fullName>
    </submittedName>
</protein>
<organism evidence="4 5">
    <name type="scientific">Rhizobium skierniewicense</name>
    <dbReference type="NCBI Taxonomy" id="984260"/>
    <lineage>
        <taxon>Bacteria</taxon>
        <taxon>Pseudomonadati</taxon>
        <taxon>Pseudomonadota</taxon>
        <taxon>Alphaproteobacteria</taxon>
        <taxon>Hyphomicrobiales</taxon>
        <taxon>Rhizobiaceae</taxon>
        <taxon>Rhizobium/Agrobacterium group</taxon>
        <taxon>Rhizobium</taxon>
    </lineage>
</organism>
<name>A0A7W6C908_9HYPH</name>
<gene>
    <name evidence="4" type="ORF">GGQ73_003893</name>
</gene>
<dbReference type="Pfam" id="PF00583">
    <property type="entry name" value="Acetyltransf_1"/>
    <property type="match status" value="1"/>
</dbReference>
<dbReference type="PANTHER" id="PTHR43420">
    <property type="entry name" value="ACETYLTRANSFERASE"/>
    <property type="match status" value="1"/>
</dbReference>
<keyword evidence="2" id="KW-0012">Acyltransferase</keyword>
<evidence type="ECO:0000256" key="2">
    <source>
        <dbReference type="ARBA" id="ARBA00023315"/>
    </source>
</evidence>
<proteinExistence type="predicted"/>
<dbReference type="InterPro" id="IPR016181">
    <property type="entry name" value="Acyl_CoA_acyltransferase"/>
</dbReference>
<dbReference type="SUPFAM" id="SSF55729">
    <property type="entry name" value="Acyl-CoA N-acyltransferases (Nat)"/>
    <property type="match status" value="1"/>
</dbReference>
<evidence type="ECO:0000313" key="5">
    <source>
        <dbReference type="Proteomes" id="UP000565286"/>
    </source>
</evidence>
<dbReference type="InterPro" id="IPR050680">
    <property type="entry name" value="YpeA/RimI_acetyltransf"/>
</dbReference>
<dbReference type="GO" id="GO:0016747">
    <property type="term" value="F:acyltransferase activity, transferring groups other than amino-acyl groups"/>
    <property type="evidence" value="ECO:0007669"/>
    <property type="project" value="InterPro"/>
</dbReference>
<sequence length="171" mass="18917">MQTSIHKLLASDAQAYRDLRLEGLAAQPEAFGASFEDEAVLSIADFARRLEQGNVFGARRTDTNEMVGVVGLHISTGLKIMHKGAIWGMYVRPEMRGSGVGAALIKYALDYAKPLVEEVKISVGASNFAAHKLYIKMGFEQYGFERRALKIGRTYYDEVLMAMVLNPPTEL</sequence>
<accession>A0A7W6C908</accession>
<dbReference type="RefSeq" id="WP_183897415.1">
    <property type="nucleotide sequence ID" value="NZ_JACIDV010000013.1"/>
</dbReference>
<feature type="domain" description="N-acetyltransferase" evidence="3">
    <location>
        <begin position="3"/>
        <end position="166"/>
    </location>
</feature>
<dbReference type="PROSITE" id="PS51186">
    <property type="entry name" value="GNAT"/>
    <property type="match status" value="1"/>
</dbReference>
<dbReference type="CDD" id="cd04301">
    <property type="entry name" value="NAT_SF"/>
    <property type="match status" value="1"/>
</dbReference>
<dbReference type="InterPro" id="IPR000182">
    <property type="entry name" value="GNAT_dom"/>
</dbReference>
<dbReference type="Gene3D" id="3.40.630.30">
    <property type="match status" value="1"/>
</dbReference>
<comment type="caution">
    <text evidence="4">The sequence shown here is derived from an EMBL/GenBank/DDBJ whole genome shotgun (WGS) entry which is preliminary data.</text>
</comment>
<evidence type="ECO:0000256" key="1">
    <source>
        <dbReference type="ARBA" id="ARBA00022679"/>
    </source>
</evidence>
<dbReference type="Proteomes" id="UP000565286">
    <property type="component" value="Unassembled WGS sequence"/>
</dbReference>
<evidence type="ECO:0000313" key="4">
    <source>
        <dbReference type="EMBL" id="MBB3947920.1"/>
    </source>
</evidence>